<comment type="caution">
    <text evidence="2">The sequence shown here is derived from an EMBL/GenBank/DDBJ whole genome shotgun (WGS) entry which is preliminary data.</text>
</comment>
<gene>
    <name evidence="2" type="ORF">Scep_027242</name>
</gene>
<feature type="region of interest" description="Disordered" evidence="1">
    <location>
        <begin position="126"/>
        <end position="197"/>
    </location>
</feature>
<evidence type="ECO:0000256" key="1">
    <source>
        <dbReference type="SAM" id="MobiDB-lite"/>
    </source>
</evidence>
<proteinExistence type="predicted"/>
<dbReference type="Proteomes" id="UP001419268">
    <property type="component" value="Unassembled WGS sequence"/>
</dbReference>
<feature type="compositionally biased region" description="Low complexity" evidence="1">
    <location>
        <begin position="140"/>
        <end position="154"/>
    </location>
</feature>
<accession>A0AAP0EA00</accession>
<protein>
    <submittedName>
        <fullName evidence="2">Uncharacterized protein</fullName>
    </submittedName>
</protein>
<reference evidence="2 3" key="1">
    <citation type="submission" date="2024-01" db="EMBL/GenBank/DDBJ databases">
        <title>Genome assemblies of Stephania.</title>
        <authorList>
            <person name="Yang L."/>
        </authorList>
    </citation>
    <scope>NUCLEOTIDE SEQUENCE [LARGE SCALE GENOMIC DNA]</scope>
    <source>
        <strain evidence="2">JXDWG</strain>
        <tissue evidence="2">Leaf</tissue>
    </source>
</reference>
<sequence>MENLNGYGDGDEEEIGPPHGDGDGEENITTRIPRGESSWGSPYDITAGNPQRSTSSGDGGEAVDGAAEVRSKELRQGYRPAMAAERSTIAHSTARRAGCAEWRRGAGSESGGARIDQRGCACEAVRSDERRRRGTRHRSTTTTTSMRGRAARTTLDPRSLAVMTASACAQPKKNARGGRGRRSNGMAVADEIGESRR</sequence>
<evidence type="ECO:0000313" key="2">
    <source>
        <dbReference type="EMBL" id="KAK9088160.1"/>
    </source>
</evidence>
<feature type="compositionally biased region" description="Basic and acidic residues" evidence="1">
    <location>
        <begin position="67"/>
        <end position="76"/>
    </location>
</feature>
<evidence type="ECO:0000313" key="3">
    <source>
        <dbReference type="Proteomes" id="UP001419268"/>
    </source>
</evidence>
<name>A0AAP0EA00_9MAGN</name>
<feature type="region of interest" description="Disordered" evidence="1">
    <location>
        <begin position="1"/>
        <end position="89"/>
    </location>
</feature>
<dbReference type="AlphaFoldDB" id="A0AAP0EA00"/>
<dbReference type="EMBL" id="JBBNAG010000012">
    <property type="protein sequence ID" value="KAK9088160.1"/>
    <property type="molecule type" value="Genomic_DNA"/>
</dbReference>
<feature type="compositionally biased region" description="Basic residues" evidence="1">
    <location>
        <begin position="173"/>
        <end position="182"/>
    </location>
</feature>
<keyword evidence="3" id="KW-1185">Reference proteome</keyword>
<organism evidence="2 3">
    <name type="scientific">Stephania cephalantha</name>
    <dbReference type="NCBI Taxonomy" id="152367"/>
    <lineage>
        <taxon>Eukaryota</taxon>
        <taxon>Viridiplantae</taxon>
        <taxon>Streptophyta</taxon>
        <taxon>Embryophyta</taxon>
        <taxon>Tracheophyta</taxon>
        <taxon>Spermatophyta</taxon>
        <taxon>Magnoliopsida</taxon>
        <taxon>Ranunculales</taxon>
        <taxon>Menispermaceae</taxon>
        <taxon>Menispermoideae</taxon>
        <taxon>Cissampelideae</taxon>
        <taxon>Stephania</taxon>
    </lineage>
</organism>